<protein>
    <submittedName>
        <fullName evidence="1">Uncharacterized protein</fullName>
    </submittedName>
</protein>
<dbReference type="SUPFAM" id="SSF52788">
    <property type="entry name" value="Phosphotyrosine protein phosphatases I"/>
    <property type="match status" value="1"/>
</dbReference>
<sequence>MNETISTNTKDFFITAFKELQISENKLVLLESIATAIVQTLKQNKTVNLNYISTNNSQRSQISQVWSTYAAHYFKLSNINSFSGGTNVTSFHRKTVKTLQKVGFTFKIIEFSHQNPTYAIGYHNYIKPILVFSKLYNHDLNPSPFFAITNNAFEIIPEAIQQFEMPFNNINNFEHSINKAEEYAALNKQIAGEIHFIFHRVSAAL</sequence>
<comment type="caution">
    <text evidence="1">The sequence shown here is derived from an EMBL/GenBank/DDBJ whole genome shotgun (WGS) entry which is preliminary data.</text>
</comment>
<dbReference type="Gene3D" id="3.40.50.2300">
    <property type="match status" value="1"/>
</dbReference>
<keyword evidence="2" id="KW-1185">Reference proteome</keyword>
<accession>A0ABW3WPF0</accession>
<dbReference type="InterPro" id="IPR036196">
    <property type="entry name" value="Ptyr_pPase_sf"/>
</dbReference>
<evidence type="ECO:0000313" key="1">
    <source>
        <dbReference type="EMBL" id="MFD1294284.1"/>
    </source>
</evidence>
<evidence type="ECO:0000313" key="2">
    <source>
        <dbReference type="Proteomes" id="UP001597241"/>
    </source>
</evidence>
<reference evidence="2" key="1">
    <citation type="journal article" date="2019" name="Int. J. Syst. Evol. Microbiol.">
        <title>The Global Catalogue of Microorganisms (GCM) 10K type strain sequencing project: providing services to taxonomists for standard genome sequencing and annotation.</title>
        <authorList>
            <consortium name="The Broad Institute Genomics Platform"/>
            <consortium name="The Broad Institute Genome Sequencing Center for Infectious Disease"/>
            <person name="Wu L."/>
            <person name="Ma J."/>
        </authorList>
    </citation>
    <scope>NUCLEOTIDE SEQUENCE [LARGE SCALE GENOMIC DNA]</scope>
    <source>
        <strain evidence="2">CCUG 62221</strain>
    </source>
</reference>
<dbReference type="EMBL" id="JBHTMV010000004">
    <property type="protein sequence ID" value="MFD1294284.1"/>
    <property type="molecule type" value="Genomic_DNA"/>
</dbReference>
<organism evidence="1 2">
    <name type="scientific">Lutibacter holmesii</name>
    <dbReference type="NCBI Taxonomy" id="1137985"/>
    <lineage>
        <taxon>Bacteria</taxon>
        <taxon>Pseudomonadati</taxon>
        <taxon>Bacteroidota</taxon>
        <taxon>Flavobacteriia</taxon>
        <taxon>Flavobacteriales</taxon>
        <taxon>Flavobacteriaceae</taxon>
        <taxon>Lutibacter</taxon>
    </lineage>
</organism>
<name>A0ABW3WPF0_9FLAO</name>
<gene>
    <name evidence="1" type="ORF">ACFQ5N_10590</name>
</gene>
<proteinExistence type="predicted"/>
<dbReference type="Proteomes" id="UP001597241">
    <property type="component" value="Unassembled WGS sequence"/>
</dbReference>
<dbReference type="RefSeq" id="WP_386809475.1">
    <property type="nucleotide sequence ID" value="NZ_JBHTMV010000004.1"/>
</dbReference>